<dbReference type="OrthoDB" id="9809766at2"/>
<comment type="subcellular location">
    <subcellularLocation>
        <location evidence="2">Membrane</location>
    </subcellularLocation>
</comment>
<keyword evidence="9" id="KW-0902">Two-component regulatory system</keyword>
<feature type="domain" description="Histidine kinase" evidence="12">
    <location>
        <begin position="246"/>
        <end position="460"/>
    </location>
</feature>
<dbReference type="Pfam" id="PF00512">
    <property type="entry name" value="HisKA"/>
    <property type="match status" value="1"/>
</dbReference>
<reference evidence="15" key="1">
    <citation type="submission" date="2016-03" db="EMBL/GenBank/DDBJ databases">
        <authorList>
            <person name="Heylen K."/>
            <person name="De Vos P."/>
            <person name="Vekeman B."/>
        </authorList>
    </citation>
    <scope>NUCLEOTIDE SEQUENCE [LARGE SCALE GENOMIC DNA]</scope>
    <source>
        <strain evidence="15">R-45383</strain>
    </source>
</reference>
<evidence type="ECO:0000256" key="10">
    <source>
        <dbReference type="ARBA" id="ARBA00023136"/>
    </source>
</evidence>
<dbReference type="Pfam" id="PF02518">
    <property type="entry name" value="HATPase_c"/>
    <property type="match status" value="1"/>
</dbReference>
<evidence type="ECO:0000256" key="3">
    <source>
        <dbReference type="ARBA" id="ARBA00012438"/>
    </source>
</evidence>
<dbReference type="InterPro" id="IPR004358">
    <property type="entry name" value="Sig_transdc_His_kin-like_C"/>
</dbReference>
<evidence type="ECO:0000256" key="1">
    <source>
        <dbReference type="ARBA" id="ARBA00000085"/>
    </source>
</evidence>
<dbReference type="PROSITE" id="PS50109">
    <property type="entry name" value="HIS_KIN"/>
    <property type="match status" value="1"/>
</dbReference>
<dbReference type="Gene3D" id="1.10.287.130">
    <property type="match status" value="1"/>
</dbReference>
<evidence type="ECO:0000256" key="2">
    <source>
        <dbReference type="ARBA" id="ARBA00004370"/>
    </source>
</evidence>
<organism evidence="14 15">
    <name type="scientific">Methylomonas koyamae</name>
    <dbReference type="NCBI Taxonomy" id="702114"/>
    <lineage>
        <taxon>Bacteria</taxon>
        <taxon>Pseudomonadati</taxon>
        <taxon>Pseudomonadota</taxon>
        <taxon>Gammaproteobacteria</taxon>
        <taxon>Methylococcales</taxon>
        <taxon>Methylococcaceae</taxon>
        <taxon>Methylomonas</taxon>
    </lineage>
</organism>
<dbReference type="InterPro" id="IPR005467">
    <property type="entry name" value="His_kinase_dom"/>
</dbReference>
<dbReference type="InterPro" id="IPR003594">
    <property type="entry name" value="HATPase_dom"/>
</dbReference>
<keyword evidence="4" id="KW-0597">Phosphoprotein</keyword>
<evidence type="ECO:0000256" key="4">
    <source>
        <dbReference type="ARBA" id="ARBA00022553"/>
    </source>
</evidence>
<feature type="domain" description="HAMP" evidence="13">
    <location>
        <begin position="186"/>
        <end position="238"/>
    </location>
</feature>
<dbReference type="PANTHER" id="PTHR45436:SF1">
    <property type="entry name" value="SENSOR PROTEIN QSEC"/>
    <property type="match status" value="1"/>
</dbReference>
<dbReference type="InterPro" id="IPR050428">
    <property type="entry name" value="TCS_sensor_his_kinase"/>
</dbReference>
<dbReference type="SMART" id="SM00387">
    <property type="entry name" value="HATPase_c"/>
    <property type="match status" value="1"/>
</dbReference>
<evidence type="ECO:0000256" key="9">
    <source>
        <dbReference type="ARBA" id="ARBA00023012"/>
    </source>
</evidence>
<dbReference type="PANTHER" id="PTHR45436">
    <property type="entry name" value="SENSOR HISTIDINE KINASE YKOH"/>
    <property type="match status" value="1"/>
</dbReference>
<evidence type="ECO:0000313" key="15">
    <source>
        <dbReference type="Proteomes" id="UP000077628"/>
    </source>
</evidence>
<dbReference type="PRINTS" id="PR00344">
    <property type="entry name" value="BCTRLSENSOR"/>
</dbReference>
<dbReference type="STRING" id="702114.A1355_08030"/>
<dbReference type="SUPFAM" id="SSF47384">
    <property type="entry name" value="Homodimeric domain of signal transducing histidine kinase"/>
    <property type="match status" value="1"/>
</dbReference>
<dbReference type="RefSeq" id="WP_064029534.1">
    <property type="nucleotide sequence ID" value="NZ_LUUK01000177.1"/>
</dbReference>
<keyword evidence="5" id="KW-0808">Transferase</keyword>
<dbReference type="Pfam" id="PF08521">
    <property type="entry name" value="2CSK_N"/>
    <property type="match status" value="1"/>
</dbReference>
<keyword evidence="10 11" id="KW-0472">Membrane</keyword>
<proteinExistence type="predicted"/>
<evidence type="ECO:0000259" key="13">
    <source>
        <dbReference type="PROSITE" id="PS50885"/>
    </source>
</evidence>
<dbReference type="AlphaFoldDB" id="A0A177NHI5"/>
<dbReference type="Proteomes" id="UP000077628">
    <property type="component" value="Unassembled WGS sequence"/>
</dbReference>
<dbReference type="InterPro" id="IPR003660">
    <property type="entry name" value="HAMP_dom"/>
</dbReference>
<keyword evidence="7 14" id="KW-0418">Kinase</keyword>
<feature type="transmembrane region" description="Helical" evidence="11">
    <location>
        <begin position="15"/>
        <end position="35"/>
    </location>
</feature>
<evidence type="ECO:0000256" key="8">
    <source>
        <dbReference type="ARBA" id="ARBA00022989"/>
    </source>
</evidence>
<sequence length="462" mass="50493">MRKPQSLRAQLLSRLTLPLLIVVVLDASVSYYVALHYADQAYDSWLLDSAKSLAQEVKAQKDKVTFELPPIAVEVFRWDAMDKTFFKVESLSAGIIAGDKGLPSPSITAIGRDEAIYSDGEIQGQKVRIVSVLTTPTADDTDDVLISVAETLHKRRSMMNEILLAVVLPQLLLVLITGFHIWTGINRGLSPLNDLAKLIAQRSARDLNPIADTGVPLEVRALTHTINALLHRLGSNLKTQQRFIENAAHQLRTPLAGLKVQAERALLADKLETMKPALAHMKNSADRVAHLSTQLLVLAKSESLSQSAREFSAIDLVSLARDCCMDWVPKALERNIEVGFDAPKAPVLVIGDETLLRELLSNLLDNAICYGNPEGHISVKIEATPEPNLIVEDDGPGIQVNEADKIFERFYRIPGSRGEGCGLGLAIVKEIADLHAARIIIGPGYAGCGTRIDVVFESRFAT</sequence>
<dbReference type="InterPro" id="IPR036890">
    <property type="entry name" value="HATPase_C_sf"/>
</dbReference>
<accession>A0A177NHI5</accession>
<dbReference type="PROSITE" id="PS50885">
    <property type="entry name" value="HAMP"/>
    <property type="match status" value="1"/>
</dbReference>
<dbReference type="EMBL" id="LUUK01000177">
    <property type="protein sequence ID" value="OAI17576.1"/>
    <property type="molecule type" value="Genomic_DNA"/>
</dbReference>
<dbReference type="Gene3D" id="3.30.565.10">
    <property type="entry name" value="Histidine kinase-like ATPase, C-terminal domain"/>
    <property type="match status" value="1"/>
</dbReference>
<evidence type="ECO:0000256" key="11">
    <source>
        <dbReference type="SAM" id="Phobius"/>
    </source>
</evidence>
<comment type="catalytic activity">
    <reaction evidence="1">
        <text>ATP + protein L-histidine = ADP + protein N-phospho-L-histidine.</text>
        <dbReference type="EC" id="2.7.13.3"/>
    </reaction>
</comment>
<dbReference type="EC" id="2.7.13.3" evidence="3"/>
<keyword evidence="6 11" id="KW-0812">Transmembrane</keyword>
<feature type="transmembrane region" description="Helical" evidence="11">
    <location>
        <begin position="162"/>
        <end position="182"/>
    </location>
</feature>
<dbReference type="GO" id="GO:0000155">
    <property type="term" value="F:phosphorelay sensor kinase activity"/>
    <property type="evidence" value="ECO:0007669"/>
    <property type="project" value="InterPro"/>
</dbReference>
<dbReference type="InterPro" id="IPR003661">
    <property type="entry name" value="HisK_dim/P_dom"/>
</dbReference>
<protein>
    <recommendedName>
        <fullName evidence="3">histidine kinase</fullName>
        <ecNumber evidence="3">2.7.13.3</ecNumber>
    </recommendedName>
</protein>
<dbReference type="GO" id="GO:0005886">
    <property type="term" value="C:plasma membrane"/>
    <property type="evidence" value="ECO:0007669"/>
    <property type="project" value="TreeGrafter"/>
</dbReference>
<name>A0A177NHI5_9GAMM</name>
<gene>
    <name evidence="14" type="ORF">A1355_08030</name>
</gene>
<dbReference type="CDD" id="cd00082">
    <property type="entry name" value="HisKA"/>
    <property type="match status" value="1"/>
</dbReference>
<evidence type="ECO:0000256" key="5">
    <source>
        <dbReference type="ARBA" id="ARBA00022679"/>
    </source>
</evidence>
<evidence type="ECO:0000256" key="7">
    <source>
        <dbReference type="ARBA" id="ARBA00022777"/>
    </source>
</evidence>
<dbReference type="SUPFAM" id="SSF55874">
    <property type="entry name" value="ATPase domain of HSP90 chaperone/DNA topoisomerase II/histidine kinase"/>
    <property type="match status" value="1"/>
</dbReference>
<comment type="caution">
    <text evidence="14">The sequence shown here is derived from an EMBL/GenBank/DDBJ whole genome shotgun (WGS) entry which is preliminary data.</text>
</comment>
<evidence type="ECO:0000259" key="12">
    <source>
        <dbReference type="PROSITE" id="PS50109"/>
    </source>
</evidence>
<dbReference type="InterPro" id="IPR036097">
    <property type="entry name" value="HisK_dim/P_sf"/>
</dbReference>
<evidence type="ECO:0000256" key="6">
    <source>
        <dbReference type="ARBA" id="ARBA00022692"/>
    </source>
</evidence>
<keyword evidence="8 11" id="KW-1133">Transmembrane helix</keyword>
<keyword evidence="15" id="KW-1185">Reference proteome</keyword>
<evidence type="ECO:0000313" key="14">
    <source>
        <dbReference type="EMBL" id="OAI17576.1"/>
    </source>
</evidence>
<dbReference type="SMART" id="SM00388">
    <property type="entry name" value="HisKA"/>
    <property type="match status" value="1"/>
</dbReference>
<dbReference type="InterPro" id="IPR013727">
    <property type="entry name" value="2CSK_N"/>
</dbReference>